<dbReference type="SUPFAM" id="SSF55874">
    <property type="entry name" value="ATPase domain of HSP90 chaperone/DNA topoisomerase II/histidine kinase"/>
    <property type="match status" value="1"/>
</dbReference>
<dbReference type="Gene3D" id="3.30.565.10">
    <property type="entry name" value="Histidine kinase-like ATPase, C-terminal domain"/>
    <property type="match status" value="1"/>
</dbReference>
<organism evidence="14 15">
    <name type="scientific">Candidatus Accumulibacter aalborgensis</name>
    <dbReference type="NCBI Taxonomy" id="1860102"/>
    <lineage>
        <taxon>Bacteria</taxon>
        <taxon>Pseudomonadati</taxon>
        <taxon>Pseudomonadota</taxon>
        <taxon>Betaproteobacteria</taxon>
        <taxon>Candidatus Accumulibacter</taxon>
    </lineage>
</organism>
<dbReference type="SMART" id="SM00387">
    <property type="entry name" value="HATPase_c"/>
    <property type="match status" value="1"/>
</dbReference>
<dbReference type="InterPro" id="IPR035965">
    <property type="entry name" value="PAS-like_dom_sf"/>
</dbReference>
<keyword evidence="6 14" id="KW-0418">Kinase</keyword>
<protein>
    <recommendedName>
        <fullName evidence="2">histidine kinase</fullName>
        <ecNumber evidence="2">2.7.13.3</ecNumber>
    </recommendedName>
</protein>
<evidence type="ECO:0000259" key="11">
    <source>
        <dbReference type="PROSITE" id="PS50109"/>
    </source>
</evidence>
<dbReference type="InterPro" id="IPR000700">
    <property type="entry name" value="PAS-assoc_C"/>
</dbReference>
<dbReference type="InterPro" id="IPR003594">
    <property type="entry name" value="HATPase_dom"/>
</dbReference>
<dbReference type="NCBIfam" id="TIGR00229">
    <property type="entry name" value="sensory_box"/>
    <property type="match status" value="2"/>
</dbReference>
<reference evidence="14 15" key="1">
    <citation type="submission" date="2016-06" db="EMBL/GenBank/DDBJ databases">
        <authorList>
            <person name="Kjaerup R.B."/>
            <person name="Dalgaard T.S."/>
            <person name="Juul-Madsen H.R."/>
        </authorList>
    </citation>
    <scope>NUCLEOTIDE SEQUENCE [LARGE SCALE GENOMIC DNA]</scope>
    <source>
        <strain evidence="14">3</strain>
    </source>
</reference>
<evidence type="ECO:0000259" key="12">
    <source>
        <dbReference type="PROSITE" id="PS50112"/>
    </source>
</evidence>
<evidence type="ECO:0000313" key="15">
    <source>
        <dbReference type="Proteomes" id="UP000199169"/>
    </source>
</evidence>
<dbReference type="Pfam" id="PF08447">
    <property type="entry name" value="PAS_3"/>
    <property type="match status" value="1"/>
</dbReference>
<comment type="catalytic activity">
    <reaction evidence="1">
        <text>ATP + protein L-histidine = ADP + protein N-phospho-L-histidine.</text>
        <dbReference type="EC" id="2.7.13.3"/>
    </reaction>
</comment>
<dbReference type="SUPFAM" id="SSF47384">
    <property type="entry name" value="Homodimeric domain of signal transducing histidine kinase"/>
    <property type="match status" value="1"/>
</dbReference>
<dbReference type="PROSITE" id="PS50109">
    <property type="entry name" value="HIS_KIN"/>
    <property type="match status" value="1"/>
</dbReference>
<dbReference type="InterPro" id="IPR013767">
    <property type="entry name" value="PAS_fold"/>
</dbReference>
<dbReference type="SMART" id="SM00091">
    <property type="entry name" value="PAS"/>
    <property type="match status" value="2"/>
</dbReference>
<evidence type="ECO:0000259" key="13">
    <source>
        <dbReference type="PROSITE" id="PS50113"/>
    </source>
</evidence>
<dbReference type="InterPro" id="IPR058544">
    <property type="entry name" value="ETR1_N"/>
</dbReference>
<keyword evidence="15" id="KW-1185">Reference proteome</keyword>
<dbReference type="Gene3D" id="1.10.287.130">
    <property type="match status" value="1"/>
</dbReference>
<gene>
    <name evidence="14" type="ORF">ACCAA_670003</name>
</gene>
<sequence length="726" mass="80300">MINELGRLLAVNDYLPHGYCLSWSPPLVLTYVVSDILIFLAYFSMPLAIGHFARRRKDFPYRWLLWLFAAFIMACGATHLMGAIVLWQPMYGLDALLKALTAVISVVTAFALWPLLPHALKLPSPDQLRQANRDLQSEIAERRLVEEALRLAMKAAADSAQEDRMLMAAIVQSSGDAIVGATLDGMITSWNRAAEDIFGYREEEILGHSMLLLVPPEHQNEEEQMLATIRRGESIRDVETVHVAKDGRRIDVSLTVSPIRNKEGQIIGGSQIARDITRRNMAEATLKESESLLRAVFDHAAVGIAQVSTTGRFLQINQEYCRIIAYSRDEALSQGLTFQQITFPEDLPTDLENINALLDGSSDRYALEKRYVRKDGGIVWASLSVYLLRNDSGAPLYLISAAQDITRRKQAETERRSALEQLTRSNSTLIALNEKLEQTQGQLLQSEKMAAIGQLAAGVAHEINNPVGFVYSNLGSLKEYLTGLLRLVDAYHRAAKSCSPGDPVLQEADRLARDFDLDFVRHDAIALLAETKDGLERVKCIVRDMREFSHSDGAEWQTVDLHKCLDSTLNMVWNELKYRVTLVKDYGDLPDIHCLPSQLSQVFMNLLINAAHAIGERGTIALRTGREADTVWVEVEDSGVGISPGNLAHIFEPFFTTKPVGSGTGLGLAVSYGIIRKHQGHIDVRSELGQGTTFRVILPIHSPGPGAPSTAAAPILAHPQGDPSCR</sequence>
<proteinExistence type="predicted"/>
<keyword evidence="10" id="KW-0812">Transmembrane</keyword>
<evidence type="ECO:0000256" key="7">
    <source>
        <dbReference type="ARBA" id="ARBA00022840"/>
    </source>
</evidence>
<dbReference type="InterPro" id="IPR000014">
    <property type="entry name" value="PAS"/>
</dbReference>
<evidence type="ECO:0000256" key="9">
    <source>
        <dbReference type="SAM" id="Coils"/>
    </source>
</evidence>
<dbReference type="InterPro" id="IPR003661">
    <property type="entry name" value="HisK_dim/P_dom"/>
</dbReference>
<dbReference type="GO" id="GO:0006355">
    <property type="term" value="P:regulation of DNA-templated transcription"/>
    <property type="evidence" value="ECO:0007669"/>
    <property type="project" value="InterPro"/>
</dbReference>
<dbReference type="STRING" id="1860102.ACCAA_670003"/>
<dbReference type="Pfam" id="PF25487">
    <property type="entry name" value="ETR1_N"/>
    <property type="match status" value="1"/>
</dbReference>
<dbReference type="CDD" id="cd00130">
    <property type="entry name" value="PAS"/>
    <property type="match status" value="2"/>
</dbReference>
<dbReference type="CDD" id="cd00082">
    <property type="entry name" value="HisKA"/>
    <property type="match status" value="1"/>
</dbReference>
<dbReference type="EC" id="2.7.13.3" evidence="2"/>
<feature type="domain" description="PAC" evidence="13">
    <location>
        <begin position="236"/>
        <end position="288"/>
    </location>
</feature>
<evidence type="ECO:0000256" key="6">
    <source>
        <dbReference type="ARBA" id="ARBA00022777"/>
    </source>
</evidence>
<evidence type="ECO:0000256" key="4">
    <source>
        <dbReference type="ARBA" id="ARBA00022679"/>
    </source>
</evidence>
<dbReference type="InterPro" id="IPR036097">
    <property type="entry name" value="HisK_dim/P_sf"/>
</dbReference>
<dbReference type="PRINTS" id="PR00344">
    <property type="entry name" value="BCTRLSENSOR"/>
</dbReference>
<evidence type="ECO:0000256" key="3">
    <source>
        <dbReference type="ARBA" id="ARBA00022553"/>
    </source>
</evidence>
<evidence type="ECO:0000313" key="14">
    <source>
        <dbReference type="EMBL" id="SBT09058.1"/>
    </source>
</evidence>
<keyword evidence="9" id="KW-0175">Coiled coil</keyword>
<dbReference type="RefSeq" id="WP_186408609.1">
    <property type="nucleotide sequence ID" value="NZ_FLQX01000146.1"/>
</dbReference>
<evidence type="ECO:0000256" key="8">
    <source>
        <dbReference type="ARBA" id="ARBA00023012"/>
    </source>
</evidence>
<evidence type="ECO:0000256" key="1">
    <source>
        <dbReference type="ARBA" id="ARBA00000085"/>
    </source>
</evidence>
<dbReference type="PANTHER" id="PTHR43065">
    <property type="entry name" value="SENSOR HISTIDINE KINASE"/>
    <property type="match status" value="1"/>
</dbReference>
<dbReference type="PROSITE" id="PS50112">
    <property type="entry name" value="PAS"/>
    <property type="match status" value="2"/>
</dbReference>
<dbReference type="AlphaFoldDB" id="A0A1A8XYC4"/>
<dbReference type="InterPro" id="IPR036890">
    <property type="entry name" value="HATPase_C_sf"/>
</dbReference>
<dbReference type="GO" id="GO:0000155">
    <property type="term" value="F:phosphorelay sensor kinase activity"/>
    <property type="evidence" value="ECO:0007669"/>
    <property type="project" value="InterPro"/>
</dbReference>
<evidence type="ECO:0000256" key="5">
    <source>
        <dbReference type="ARBA" id="ARBA00022741"/>
    </source>
</evidence>
<evidence type="ECO:0000256" key="2">
    <source>
        <dbReference type="ARBA" id="ARBA00012438"/>
    </source>
</evidence>
<evidence type="ECO:0000256" key="10">
    <source>
        <dbReference type="SAM" id="Phobius"/>
    </source>
</evidence>
<keyword evidence="4" id="KW-0808">Transferase</keyword>
<dbReference type="Pfam" id="PF00989">
    <property type="entry name" value="PAS"/>
    <property type="match status" value="1"/>
</dbReference>
<feature type="coiled-coil region" evidence="9">
    <location>
        <begin position="402"/>
        <end position="449"/>
    </location>
</feature>
<dbReference type="PANTHER" id="PTHR43065:SF50">
    <property type="entry name" value="HISTIDINE KINASE"/>
    <property type="match status" value="1"/>
</dbReference>
<dbReference type="InterPro" id="IPR013655">
    <property type="entry name" value="PAS_fold_3"/>
</dbReference>
<name>A0A1A8XYC4_9PROT</name>
<keyword evidence="5" id="KW-0547">Nucleotide-binding</keyword>
<keyword evidence="10" id="KW-0472">Membrane</keyword>
<feature type="transmembrane region" description="Helical" evidence="10">
    <location>
        <begin position="64"/>
        <end position="87"/>
    </location>
</feature>
<dbReference type="PROSITE" id="PS50113">
    <property type="entry name" value="PAC"/>
    <property type="match status" value="2"/>
</dbReference>
<dbReference type="GO" id="GO:0005524">
    <property type="term" value="F:ATP binding"/>
    <property type="evidence" value="ECO:0007669"/>
    <property type="project" value="UniProtKB-KW"/>
</dbReference>
<dbReference type="SMART" id="SM00086">
    <property type="entry name" value="PAC"/>
    <property type="match status" value="2"/>
</dbReference>
<dbReference type="InterPro" id="IPR004358">
    <property type="entry name" value="Sig_transdc_His_kin-like_C"/>
</dbReference>
<feature type="transmembrane region" description="Helical" evidence="10">
    <location>
        <begin position="28"/>
        <end position="52"/>
    </location>
</feature>
<dbReference type="Pfam" id="PF02518">
    <property type="entry name" value="HATPase_c"/>
    <property type="match status" value="1"/>
</dbReference>
<dbReference type="SUPFAM" id="SSF55785">
    <property type="entry name" value="PYP-like sensor domain (PAS domain)"/>
    <property type="match status" value="2"/>
</dbReference>
<dbReference type="EMBL" id="FLQX01000146">
    <property type="protein sequence ID" value="SBT09058.1"/>
    <property type="molecule type" value="Genomic_DNA"/>
</dbReference>
<keyword evidence="8" id="KW-0902">Two-component regulatory system</keyword>
<dbReference type="InterPro" id="IPR001610">
    <property type="entry name" value="PAC"/>
</dbReference>
<dbReference type="InterPro" id="IPR005467">
    <property type="entry name" value="His_kinase_dom"/>
</dbReference>
<feature type="domain" description="Histidine kinase" evidence="11">
    <location>
        <begin position="458"/>
        <end position="702"/>
    </location>
</feature>
<feature type="domain" description="PAC" evidence="13">
    <location>
        <begin position="365"/>
        <end position="417"/>
    </location>
</feature>
<keyword evidence="7" id="KW-0067">ATP-binding</keyword>
<feature type="domain" description="PAS" evidence="12">
    <location>
        <begin position="163"/>
        <end position="233"/>
    </location>
</feature>
<feature type="domain" description="PAS" evidence="12">
    <location>
        <begin position="289"/>
        <end position="361"/>
    </location>
</feature>
<keyword evidence="3" id="KW-0597">Phosphoprotein</keyword>
<accession>A0A1A8XYC4</accession>
<keyword evidence="10" id="KW-1133">Transmembrane helix</keyword>
<dbReference type="Gene3D" id="3.30.450.20">
    <property type="entry name" value="PAS domain"/>
    <property type="match status" value="2"/>
</dbReference>
<dbReference type="Proteomes" id="UP000199169">
    <property type="component" value="Unassembled WGS sequence"/>
</dbReference>